<feature type="compositionally biased region" description="Low complexity" evidence="1">
    <location>
        <begin position="183"/>
        <end position="196"/>
    </location>
</feature>
<feature type="region of interest" description="Disordered" evidence="1">
    <location>
        <begin position="179"/>
        <end position="220"/>
    </location>
</feature>
<name>A0ABW1A530_9ACTN</name>
<keyword evidence="4" id="KW-1185">Reference proteome</keyword>
<comment type="caution">
    <text evidence="3">The sequence shown here is derived from an EMBL/GenBank/DDBJ whole genome shotgun (WGS) entry which is preliminary data.</text>
</comment>
<evidence type="ECO:0000256" key="1">
    <source>
        <dbReference type="SAM" id="MobiDB-lite"/>
    </source>
</evidence>
<gene>
    <name evidence="3" type="ORF">ACFPZN_21470</name>
</gene>
<evidence type="ECO:0000313" key="4">
    <source>
        <dbReference type="Proteomes" id="UP001596074"/>
    </source>
</evidence>
<proteinExistence type="predicted"/>
<organism evidence="3 4">
    <name type="scientific">Actinomadura rugatobispora</name>
    <dbReference type="NCBI Taxonomy" id="1994"/>
    <lineage>
        <taxon>Bacteria</taxon>
        <taxon>Bacillati</taxon>
        <taxon>Actinomycetota</taxon>
        <taxon>Actinomycetes</taxon>
        <taxon>Streptosporangiales</taxon>
        <taxon>Thermomonosporaceae</taxon>
        <taxon>Actinomadura</taxon>
    </lineage>
</organism>
<protein>
    <submittedName>
        <fullName evidence="3">DUF6801 domain-containing protein</fullName>
    </submittedName>
</protein>
<dbReference type="InterPro" id="IPR046542">
    <property type="entry name" value="DUF6801"/>
</dbReference>
<accession>A0ABW1A530</accession>
<dbReference type="Pfam" id="PF20611">
    <property type="entry name" value="DUF6801"/>
    <property type="match status" value="1"/>
</dbReference>
<reference evidence="4" key="1">
    <citation type="journal article" date="2019" name="Int. J. Syst. Evol. Microbiol.">
        <title>The Global Catalogue of Microorganisms (GCM) 10K type strain sequencing project: providing services to taxonomists for standard genome sequencing and annotation.</title>
        <authorList>
            <consortium name="The Broad Institute Genomics Platform"/>
            <consortium name="The Broad Institute Genome Sequencing Center for Infectious Disease"/>
            <person name="Wu L."/>
            <person name="Ma J."/>
        </authorList>
    </citation>
    <scope>NUCLEOTIDE SEQUENCE [LARGE SCALE GENOMIC DNA]</scope>
    <source>
        <strain evidence="4">KCTC 42087</strain>
    </source>
</reference>
<evidence type="ECO:0000313" key="3">
    <source>
        <dbReference type="EMBL" id="MFC5748205.1"/>
    </source>
</evidence>
<dbReference type="EMBL" id="JBHSON010000029">
    <property type="protein sequence ID" value="MFC5748205.1"/>
    <property type="molecule type" value="Genomic_DNA"/>
</dbReference>
<dbReference type="RefSeq" id="WP_378283884.1">
    <property type="nucleotide sequence ID" value="NZ_JBHSON010000029.1"/>
</dbReference>
<sequence>MVLAGLIPGAAAAVGSQRADVSLRYACQFPSGAEQVAVRVQGTFPGSVEPRSQIRVQGVSVTTTLPEKAVAGLGEGATSVEGVAGLDVLVTEGRRPGSATWQGLTIPGTKVPGQGSLSLEAAGAVPPATIGTEGDAVFSAGALSLRLTLKGAGDGAAAPAPLTVACTPNLGQDSTLVTVPVTGSPDAADPAPSASPGSGGAPSRTRAAPGEECPDPMPEGGYNEKFVHLFPPVPPDHVHVSDPIAGCAFLSGKSNVNKLKGASPIAGRASVIVGQDLYNYPDPPTGEQLTQARHIAVAHLDTLESTFLTFGFMPTTAKMEITQIGNMNLASVGPATVSTRPTITNTWAEATIRVHDVRVNGSPMDVGPNCRTEKPVYLPLTGRSDSDPPYDVAQGGRLVGSIDIPGFSGCGVGEDLDRLLTASISGKGNYIQLTQGPVCFPALGSTRINPCPPTPGYGYSIKPGGEWTATSGPVSIQAGRTGNAVVQCSSTTIRGRFESGTLIRPDAMGEVTGVTFRGCEGNATFGGEDFTVEVGRLPAKITDNRAGIDPATGDFTGAFADWSFQVSSASCSFEISASNQALPAFTHSRSKNEISVPGLGSGMQVRNKSATCARFAGPPQFVEPIVYPGIQQDIRYGQTFE</sequence>
<evidence type="ECO:0000259" key="2">
    <source>
        <dbReference type="Pfam" id="PF20611"/>
    </source>
</evidence>
<feature type="domain" description="DUF6801" evidence="2">
    <location>
        <begin position="25"/>
        <end position="176"/>
    </location>
</feature>
<dbReference type="Proteomes" id="UP001596074">
    <property type="component" value="Unassembled WGS sequence"/>
</dbReference>